<comment type="caution">
    <text evidence="1">The sequence shown here is derived from an EMBL/GenBank/DDBJ whole genome shotgun (WGS) entry which is preliminary data.</text>
</comment>
<proteinExistence type="predicted"/>
<dbReference type="EMBL" id="JACEIK010006526">
    <property type="protein sequence ID" value="MCE2055844.1"/>
    <property type="molecule type" value="Genomic_DNA"/>
</dbReference>
<reference evidence="1 2" key="1">
    <citation type="journal article" date="2021" name="BMC Genomics">
        <title>Datura genome reveals duplications of psychoactive alkaloid biosynthetic genes and high mutation rate following tissue culture.</title>
        <authorList>
            <person name="Rajewski A."/>
            <person name="Carter-House D."/>
            <person name="Stajich J."/>
            <person name="Litt A."/>
        </authorList>
    </citation>
    <scope>NUCLEOTIDE SEQUENCE [LARGE SCALE GENOMIC DNA]</scope>
    <source>
        <strain evidence="1">AR-01</strain>
    </source>
</reference>
<protein>
    <submittedName>
        <fullName evidence="1">Uncharacterized protein</fullName>
    </submittedName>
</protein>
<keyword evidence="2" id="KW-1185">Reference proteome</keyword>
<organism evidence="1 2">
    <name type="scientific">Datura stramonium</name>
    <name type="common">Jimsonweed</name>
    <name type="synonym">Common thornapple</name>
    <dbReference type="NCBI Taxonomy" id="4076"/>
    <lineage>
        <taxon>Eukaryota</taxon>
        <taxon>Viridiplantae</taxon>
        <taxon>Streptophyta</taxon>
        <taxon>Embryophyta</taxon>
        <taxon>Tracheophyta</taxon>
        <taxon>Spermatophyta</taxon>
        <taxon>Magnoliopsida</taxon>
        <taxon>eudicotyledons</taxon>
        <taxon>Gunneridae</taxon>
        <taxon>Pentapetalae</taxon>
        <taxon>asterids</taxon>
        <taxon>lamiids</taxon>
        <taxon>Solanales</taxon>
        <taxon>Solanaceae</taxon>
        <taxon>Solanoideae</taxon>
        <taxon>Datureae</taxon>
        <taxon>Datura</taxon>
    </lineage>
</organism>
<dbReference type="Proteomes" id="UP000823775">
    <property type="component" value="Unassembled WGS sequence"/>
</dbReference>
<name>A0ABS8W172_DATST</name>
<accession>A0ABS8W172</accession>
<sequence length="125" mass="14218">MERNVSVAVVCWYLCNGNGADHQGSVSSYFAFAFGVQLVFQRQISESCRTSASLCYRQQFSFVQRTEDEQLPSSLQQKGEQPGNKQYRCQQMVTKETSNIVVRQMSNKTTNNIDCRISLSERSVI</sequence>
<gene>
    <name evidence="1" type="ORF">HAX54_043549</name>
</gene>
<evidence type="ECO:0000313" key="2">
    <source>
        <dbReference type="Proteomes" id="UP000823775"/>
    </source>
</evidence>
<evidence type="ECO:0000313" key="1">
    <source>
        <dbReference type="EMBL" id="MCE2055844.1"/>
    </source>
</evidence>